<dbReference type="InterPro" id="IPR055225">
    <property type="entry name" value="DNAJC11-like_beta-barrel"/>
</dbReference>
<evidence type="ECO:0000256" key="2">
    <source>
        <dbReference type="SAM" id="Coils"/>
    </source>
</evidence>
<evidence type="ECO:0000259" key="4">
    <source>
        <dbReference type="Pfam" id="PF11875"/>
    </source>
</evidence>
<evidence type="ECO:0000256" key="1">
    <source>
        <dbReference type="ARBA" id="ARBA00023186"/>
    </source>
</evidence>
<reference evidence="6" key="1">
    <citation type="journal article" date="2022" name="New Phytol.">
        <title>Evolutionary transition to the ectomycorrhizal habit in the genomes of a hyperdiverse lineage of mushroom-forming fungi.</title>
        <authorList>
            <person name="Looney B."/>
            <person name="Miyauchi S."/>
            <person name="Morin E."/>
            <person name="Drula E."/>
            <person name="Courty P.E."/>
            <person name="Kohler A."/>
            <person name="Kuo A."/>
            <person name="LaButti K."/>
            <person name="Pangilinan J."/>
            <person name="Lipzen A."/>
            <person name="Riley R."/>
            <person name="Andreopoulos W."/>
            <person name="He G."/>
            <person name="Johnson J."/>
            <person name="Nolan M."/>
            <person name="Tritt A."/>
            <person name="Barry K.W."/>
            <person name="Grigoriev I.V."/>
            <person name="Nagy L.G."/>
            <person name="Hibbett D."/>
            <person name="Henrissat B."/>
            <person name="Matheny P.B."/>
            <person name="Labbe J."/>
            <person name="Martin F.M."/>
        </authorList>
    </citation>
    <scope>NUCLEOTIDE SEQUENCE</scope>
    <source>
        <strain evidence="6">BPL690</strain>
    </source>
</reference>
<sequence>MKWPPELRSKPRDELVKILNRSKWELEVQRMEDSVRSQSRLVVGINASSLFHDRGRGIAVPLRKRLHRLHERLQGVQMSSFALRHSFQRAINDKTRVIVTTRAVSGKAEIGSLLGTVKHQYSPRLNFEATASMIRVHFVMMRARYQGEEGTYVVQTSLSPSFEPAFPPITITHSRRLFRDSMTQGILICHTGNHPHFSINIVSPHRFGAKSDPFYADGEESQTKLGSWTGFGTGVRQWSCGINLAGLGTTLRVEWGLVFPELAAQASLAMQLSLAGPGWVVTGAWGDDHTGVTTTIGFNAAGVELTLNLSYFGQRLVLPIVLAENGDMALGCLAATLPSAVFMLTYYFVLKPRRRKQRAEFYRQARRELVEERSNIHREIEETTMLLKETARKHTQAEKNKEGLVILEASYGPTDPDPEAKDLVVDVTVAIQALVHKSQLYIPGERPKSGLQGFYDPAPSCAKCLCIRYKFRGRMHYCEIPDYKPVVLPLGDHLVEPVL</sequence>
<comment type="caution">
    <text evidence="6">The sequence shown here is derived from an EMBL/GenBank/DDBJ whole genome shotgun (WGS) entry which is preliminary data.</text>
</comment>
<evidence type="ECO:0000259" key="5">
    <source>
        <dbReference type="Pfam" id="PF22774"/>
    </source>
</evidence>
<feature type="coiled-coil region" evidence="2">
    <location>
        <begin position="362"/>
        <end position="400"/>
    </location>
</feature>
<dbReference type="PANTHER" id="PTHR44157">
    <property type="entry name" value="DNAJ HOMOLOG SUBFAMILY C MEMBER 11"/>
    <property type="match status" value="1"/>
</dbReference>
<dbReference type="Proteomes" id="UP001203297">
    <property type="component" value="Unassembled WGS sequence"/>
</dbReference>
<dbReference type="GO" id="GO:0005739">
    <property type="term" value="C:mitochondrion"/>
    <property type="evidence" value="ECO:0007669"/>
    <property type="project" value="GOC"/>
</dbReference>
<dbReference type="GO" id="GO:0042407">
    <property type="term" value="P:cristae formation"/>
    <property type="evidence" value="ECO:0007669"/>
    <property type="project" value="TreeGrafter"/>
</dbReference>
<dbReference type="PANTHER" id="PTHR44157:SF1">
    <property type="entry name" value="DNAJ HOMOLOG SUBFAMILY C MEMBER 11"/>
    <property type="match status" value="1"/>
</dbReference>
<keyword evidence="3" id="KW-1133">Transmembrane helix</keyword>
<dbReference type="Pfam" id="PF22774">
    <property type="entry name" value="DNAJC11_beta-barrel"/>
    <property type="match status" value="1"/>
</dbReference>
<keyword evidence="1" id="KW-0143">Chaperone</keyword>
<name>A0AAD4QQN4_9AGAM</name>
<dbReference type="Pfam" id="PF11875">
    <property type="entry name" value="DnaJ-like_C11_C"/>
    <property type="match status" value="1"/>
</dbReference>
<dbReference type="InterPro" id="IPR052243">
    <property type="entry name" value="Mito_inner_membrane_organizer"/>
</dbReference>
<keyword evidence="3" id="KW-0812">Transmembrane</keyword>
<feature type="domain" description="DnaJ-like protein C11 C-terminal" evidence="4">
    <location>
        <begin position="366"/>
        <end position="489"/>
    </location>
</feature>
<organism evidence="6 7">
    <name type="scientific">Multifurca ochricompacta</name>
    <dbReference type="NCBI Taxonomy" id="376703"/>
    <lineage>
        <taxon>Eukaryota</taxon>
        <taxon>Fungi</taxon>
        <taxon>Dikarya</taxon>
        <taxon>Basidiomycota</taxon>
        <taxon>Agaricomycotina</taxon>
        <taxon>Agaricomycetes</taxon>
        <taxon>Russulales</taxon>
        <taxon>Russulaceae</taxon>
        <taxon>Multifurca</taxon>
    </lineage>
</organism>
<protein>
    <recommendedName>
        <fullName evidence="8">DnaJ-like protein C11 C-terminal domain-containing protein</fullName>
    </recommendedName>
</protein>
<evidence type="ECO:0008006" key="8">
    <source>
        <dbReference type="Google" id="ProtNLM"/>
    </source>
</evidence>
<dbReference type="InterPro" id="IPR024586">
    <property type="entry name" value="DnaJ-like_C11_C"/>
</dbReference>
<keyword evidence="2" id="KW-0175">Coiled coil</keyword>
<feature type="transmembrane region" description="Helical" evidence="3">
    <location>
        <begin position="328"/>
        <end position="349"/>
    </location>
</feature>
<evidence type="ECO:0000313" key="6">
    <source>
        <dbReference type="EMBL" id="KAI0305326.1"/>
    </source>
</evidence>
<accession>A0AAD4QQN4</accession>
<dbReference type="AlphaFoldDB" id="A0AAD4QQN4"/>
<gene>
    <name evidence="6" type="ORF">B0F90DRAFT_1703523</name>
</gene>
<feature type="domain" description="DNAJC11-like beta-barrel" evidence="5">
    <location>
        <begin position="82"/>
        <end position="316"/>
    </location>
</feature>
<proteinExistence type="predicted"/>
<keyword evidence="3" id="KW-0472">Membrane</keyword>
<keyword evidence="7" id="KW-1185">Reference proteome</keyword>
<evidence type="ECO:0000256" key="3">
    <source>
        <dbReference type="SAM" id="Phobius"/>
    </source>
</evidence>
<dbReference type="EMBL" id="WTXG01000006">
    <property type="protein sequence ID" value="KAI0305326.1"/>
    <property type="molecule type" value="Genomic_DNA"/>
</dbReference>
<evidence type="ECO:0000313" key="7">
    <source>
        <dbReference type="Proteomes" id="UP001203297"/>
    </source>
</evidence>